<dbReference type="PANTHER" id="PTHR43409">
    <property type="entry name" value="ANAEROBIC MAGNESIUM-PROTOPORPHYRIN IX MONOMETHYL ESTER CYCLASE-RELATED"/>
    <property type="match status" value="1"/>
</dbReference>
<evidence type="ECO:0000259" key="6">
    <source>
        <dbReference type="SMART" id="SM00729"/>
    </source>
</evidence>
<dbReference type="EMBL" id="JEMA01000167">
    <property type="protein sequence ID" value="KYF73829.1"/>
    <property type="molecule type" value="Genomic_DNA"/>
</dbReference>
<proteinExistence type="predicted"/>
<dbReference type="GO" id="GO:0003824">
    <property type="term" value="F:catalytic activity"/>
    <property type="evidence" value="ECO:0007669"/>
    <property type="project" value="InterPro"/>
</dbReference>
<evidence type="ECO:0000256" key="1">
    <source>
        <dbReference type="ARBA" id="ARBA00001966"/>
    </source>
</evidence>
<dbReference type="SMART" id="SM00729">
    <property type="entry name" value="Elp3"/>
    <property type="match status" value="1"/>
</dbReference>
<dbReference type="GO" id="GO:0046872">
    <property type="term" value="F:metal ion binding"/>
    <property type="evidence" value="ECO:0007669"/>
    <property type="project" value="UniProtKB-KW"/>
</dbReference>
<dbReference type="Gene3D" id="3.40.50.280">
    <property type="entry name" value="Cobalamin-binding domain"/>
    <property type="match status" value="1"/>
</dbReference>
<dbReference type="RefSeq" id="WP_061605542.1">
    <property type="nucleotide sequence ID" value="NZ_JEMA01000167.1"/>
</dbReference>
<organism evidence="7 8">
    <name type="scientific">Sorangium cellulosum</name>
    <name type="common">Polyangium cellulosum</name>
    <dbReference type="NCBI Taxonomy" id="56"/>
    <lineage>
        <taxon>Bacteria</taxon>
        <taxon>Pseudomonadati</taxon>
        <taxon>Myxococcota</taxon>
        <taxon>Polyangia</taxon>
        <taxon>Polyangiales</taxon>
        <taxon>Polyangiaceae</taxon>
        <taxon>Sorangium</taxon>
    </lineage>
</organism>
<evidence type="ECO:0000313" key="7">
    <source>
        <dbReference type="EMBL" id="KYF73829.1"/>
    </source>
</evidence>
<reference evidence="7 8" key="1">
    <citation type="submission" date="2014-02" db="EMBL/GenBank/DDBJ databases">
        <title>The small core and large imbalanced accessory genome model reveals a collaborative survival strategy of Sorangium cellulosum strains in nature.</title>
        <authorList>
            <person name="Han K."/>
            <person name="Peng R."/>
            <person name="Blom J."/>
            <person name="Li Y.-Z."/>
        </authorList>
    </citation>
    <scope>NUCLEOTIDE SEQUENCE [LARGE SCALE GENOMIC DNA]</scope>
    <source>
        <strain evidence="7 8">So0008-312</strain>
    </source>
</reference>
<dbReference type="Proteomes" id="UP000075260">
    <property type="component" value="Unassembled WGS sequence"/>
</dbReference>
<dbReference type="PANTHER" id="PTHR43409:SF7">
    <property type="entry name" value="BLL1977 PROTEIN"/>
    <property type="match status" value="1"/>
</dbReference>
<keyword evidence="2" id="KW-0949">S-adenosyl-L-methionine</keyword>
<keyword evidence="5" id="KW-0411">Iron-sulfur</keyword>
<dbReference type="AlphaFoldDB" id="A0A150R0T5"/>
<dbReference type="SUPFAM" id="SSF102114">
    <property type="entry name" value="Radical SAM enzymes"/>
    <property type="match status" value="1"/>
</dbReference>
<evidence type="ECO:0000313" key="8">
    <source>
        <dbReference type="Proteomes" id="UP000075260"/>
    </source>
</evidence>
<dbReference type="InterPro" id="IPR006638">
    <property type="entry name" value="Elp3/MiaA/NifB-like_rSAM"/>
</dbReference>
<dbReference type="InterPro" id="IPR027559">
    <property type="entry name" value="B12_rSAM_oligo"/>
</dbReference>
<dbReference type="NCBIfam" id="TIGR04295">
    <property type="entry name" value="B12_rSAM_oligo"/>
    <property type="match status" value="1"/>
</dbReference>
<evidence type="ECO:0000256" key="2">
    <source>
        <dbReference type="ARBA" id="ARBA00022691"/>
    </source>
</evidence>
<feature type="domain" description="Elp3/MiaA/NifB-like radical SAM core" evidence="6">
    <location>
        <begin position="203"/>
        <end position="405"/>
    </location>
</feature>
<sequence length="430" mass="47197">MKVALVNPPWSFQGSIYLGCREPHLPLELGYARALLERAGHEAALLDAHARGIDIVALRAEVAAFRPDMTAIATAPSYLVWRCPPPELRVPMATAAALRGHGGLLVAVGPHGSSTPRAALRKLGVDVVILGECEEILVLLAGATESRFWQIPSIAYRRKGIDHVQGGPHVANLRALPALRWEGAAIARHLHHHHRFDAVPEGPGAELEASRGCPRRGAPRGKEPLHDWIRRRPIEAVLDELDGLLAQGVRYVYFVDERFLPDRDLLEALRARDVVFGVQLRIDSWSREMLDLLGRAGCVSIEAGVESPSREEGDAPPRRRSASAEELTALLVHARRSVPFVQANLLPSSADDADAVEAWRQRLLGLGVWANEPVPMFPYPGSPAYAARWGAPDDGAWERAHAHYIAEHRKFGDLQDSRPLPLAELEHGAR</sequence>
<gene>
    <name evidence="7" type="ORF">BE15_11150</name>
</gene>
<comment type="caution">
    <text evidence="7">The sequence shown here is derived from an EMBL/GenBank/DDBJ whole genome shotgun (WGS) entry which is preliminary data.</text>
</comment>
<comment type="cofactor">
    <cofactor evidence="1">
        <name>[4Fe-4S] cluster</name>
        <dbReference type="ChEBI" id="CHEBI:49883"/>
    </cofactor>
</comment>
<accession>A0A150R0T5</accession>
<protein>
    <submittedName>
        <fullName evidence="7">Radical SAM protein</fullName>
    </submittedName>
</protein>
<dbReference type="GO" id="GO:0051536">
    <property type="term" value="F:iron-sulfur cluster binding"/>
    <property type="evidence" value="ECO:0007669"/>
    <property type="project" value="UniProtKB-KW"/>
</dbReference>
<dbReference type="GO" id="GO:0005829">
    <property type="term" value="C:cytosol"/>
    <property type="evidence" value="ECO:0007669"/>
    <property type="project" value="TreeGrafter"/>
</dbReference>
<dbReference type="OrthoDB" id="5485951at2"/>
<evidence type="ECO:0000256" key="5">
    <source>
        <dbReference type="ARBA" id="ARBA00023014"/>
    </source>
</evidence>
<keyword evidence="3" id="KW-0479">Metal-binding</keyword>
<evidence type="ECO:0000256" key="4">
    <source>
        <dbReference type="ARBA" id="ARBA00023004"/>
    </source>
</evidence>
<keyword evidence="4" id="KW-0408">Iron</keyword>
<evidence type="ECO:0000256" key="3">
    <source>
        <dbReference type="ARBA" id="ARBA00022723"/>
    </source>
</evidence>
<dbReference type="InterPro" id="IPR051198">
    <property type="entry name" value="BchE-like"/>
</dbReference>
<name>A0A150R0T5_SORCE</name>
<dbReference type="InterPro" id="IPR058240">
    <property type="entry name" value="rSAM_sf"/>
</dbReference>